<evidence type="ECO:0000313" key="4">
    <source>
        <dbReference type="Proteomes" id="UP001560573"/>
    </source>
</evidence>
<proteinExistence type="predicted"/>
<keyword evidence="4" id="KW-1185">Reference proteome</keyword>
<comment type="caution">
    <text evidence="3">The sequence shown here is derived from an EMBL/GenBank/DDBJ whole genome shotgun (WGS) entry which is preliminary data.</text>
</comment>
<feature type="signal peptide" evidence="2">
    <location>
        <begin position="1"/>
        <end position="24"/>
    </location>
</feature>
<evidence type="ECO:0000256" key="2">
    <source>
        <dbReference type="SAM" id="SignalP"/>
    </source>
</evidence>
<dbReference type="RefSeq" id="WP_369327598.1">
    <property type="nucleotide sequence ID" value="NZ_JAULBC010000001.1"/>
</dbReference>
<feature type="chain" id="PRO_5046947780" evidence="2">
    <location>
        <begin position="25"/>
        <end position="393"/>
    </location>
</feature>
<sequence>MKYLTGLPLLKYQTSLLFCLFSIAMTCCTAQQSNISFKKTLINKTFIAEGVAVADVNKDGKPDILAGAYWFQSSQWYSRELAKPGIYDGKSGYSNSFLNFSTDVNQDGWPDLVRVDIPGKPATWYENNKNEHGYWKEHFLYGAVGNESPMLVDIDGDGLKDLVCNDPQLKQVIWLKAPAKTDTGWQKFVISEGETATNVYTHGLGYGDINKDGRNDIVVKNGWWEGPADVKAGKWLFHPGDISEDCAQMYVLDVDGDGDNDVISSSSHNYGVWWSEQTKNEKDSIVWVHHVIFKEFSQTHNLALADINGDGNPDLVTGKRYFAHLGKDPGEFDPVVLYWFEFKPGKEPQWIPHKIDDDSGAGLNLVVQDMNGDGLPDIVTCNKKGCYLFEQQR</sequence>
<dbReference type="PANTHER" id="PTHR44103">
    <property type="entry name" value="PROPROTEIN CONVERTASE P"/>
    <property type="match status" value="1"/>
</dbReference>
<organism evidence="3 4">
    <name type="scientific">Danxiaibacter flavus</name>
    <dbReference type="NCBI Taxonomy" id="3049108"/>
    <lineage>
        <taxon>Bacteria</taxon>
        <taxon>Pseudomonadati</taxon>
        <taxon>Bacteroidota</taxon>
        <taxon>Chitinophagia</taxon>
        <taxon>Chitinophagales</taxon>
        <taxon>Chitinophagaceae</taxon>
        <taxon>Danxiaibacter</taxon>
    </lineage>
</organism>
<dbReference type="Pfam" id="PF01839">
    <property type="entry name" value="FG-GAP"/>
    <property type="match status" value="1"/>
</dbReference>
<dbReference type="InterPro" id="IPR028994">
    <property type="entry name" value="Integrin_alpha_N"/>
</dbReference>
<gene>
    <name evidence="3" type="ORF">QTN47_01805</name>
</gene>
<dbReference type="EMBL" id="JAULBC010000001">
    <property type="protein sequence ID" value="MEX6686207.1"/>
    <property type="molecule type" value="Genomic_DNA"/>
</dbReference>
<name>A0ABV3Z8M5_9BACT</name>
<dbReference type="SUPFAM" id="SSF69318">
    <property type="entry name" value="Integrin alpha N-terminal domain"/>
    <property type="match status" value="1"/>
</dbReference>
<dbReference type="InterPro" id="IPR013517">
    <property type="entry name" value="FG-GAP"/>
</dbReference>
<dbReference type="PANTHER" id="PTHR44103:SF1">
    <property type="entry name" value="PROPROTEIN CONVERTASE P"/>
    <property type="match status" value="1"/>
</dbReference>
<dbReference type="Gene3D" id="2.130.10.130">
    <property type="entry name" value="Integrin alpha, N-terminal"/>
    <property type="match status" value="2"/>
</dbReference>
<protein>
    <submittedName>
        <fullName evidence="3">FG-GAP-like repeat-containing protein</fullName>
    </submittedName>
</protein>
<evidence type="ECO:0000256" key="1">
    <source>
        <dbReference type="ARBA" id="ARBA00022729"/>
    </source>
</evidence>
<reference evidence="3 4" key="1">
    <citation type="submission" date="2023-07" db="EMBL/GenBank/DDBJ databases">
        <authorList>
            <person name="Lian W.-H."/>
        </authorList>
    </citation>
    <scope>NUCLEOTIDE SEQUENCE [LARGE SCALE GENOMIC DNA]</scope>
    <source>
        <strain evidence="3 4">SYSU DXS3180</strain>
    </source>
</reference>
<accession>A0ABV3Z8M5</accession>
<evidence type="ECO:0000313" key="3">
    <source>
        <dbReference type="EMBL" id="MEX6686207.1"/>
    </source>
</evidence>
<dbReference type="Proteomes" id="UP001560573">
    <property type="component" value="Unassembled WGS sequence"/>
</dbReference>
<dbReference type="Pfam" id="PF13517">
    <property type="entry name" value="FG-GAP_3"/>
    <property type="match status" value="2"/>
</dbReference>
<keyword evidence="1 2" id="KW-0732">Signal</keyword>